<dbReference type="OrthoDB" id="2279050at2759"/>
<protein>
    <submittedName>
        <fullName evidence="2">Uncharacterized protein</fullName>
    </submittedName>
</protein>
<proteinExistence type="predicted"/>
<keyword evidence="3" id="KW-1185">Reference proteome</keyword>
<sequence>MVRCVAAASSLSLFRCSLARKHPTFAKFITTHEEDLARWSLRQNVSDAQEFHNLWSSRYGQGLLEFKPHKIPERIKFNAKMWESIVKYKANMVSVDVNLTSNALRAVGAYSWKAGDILESTAQESVKRLHNDDLVRPTAKRHQLSNSKKEDQHKKQSDDDVNQVLSRRLAHKQWTDNEKRLLEELIDGNIFLDVEMTLAPCIIDLLKSDMKFQDLPLLKLCLSGIVNTMNQGQFSRVRPYIKSINYQERIDLVVARFLKHGISNDSAALFSRITTAIDKDATVGECLLLVHELQKPLLSANQFDAQQYRVLKIVEYLLDCLDTYSAGENEATVQRRFATILDHVFRGTKIKLAEDETTSSCTKTTQIFNNTVHGVGNAAASVGRKIDVLLKSSSNDAVELSSIEVKKASVGPALVIAQQCKNLCTNASILSFLCALDPRRETLRTVAAIDLVGSVGYVYLLTSVGSLFFAQQIGILSLPRSLRDFARFATSLNLLFGYKDFVLRLAEEAQSAFDHCQNMDAICEAITIDNTEAPRRQSIYITPTRHDAARCDG</sequence>
<organism evidence="2 3">
    <name type="scientific">Hesseltinella vesiculosa</name>
    <dbReference type="NCBI Taxonomy" id="101127"/>
    <lineage>
        <taxon>Eukaryota</taxon>
        <taxon>Fungi</taxon>
        <taxon>Fungi incertae sedis</taxon>
        <taxon>Mucoromycota</taxon>
        <taxon>Mucoromycotina</taxon>
        <taxon>Mucoromycetes</taxon>
        <taxon>Mucorales</taxon>
        <taxon>Cunninghamellaceae</taxon>
        <taxon>Hesseltinella</taxon>
    </lineage>
</organism>
<feature type="region of interest" description="Disordered" evidence="1">
    <location>
        <begin position="137"/>
        <end position="162"/>
    </location>
</feature>
<evidence type="ECO:0000313" key="2">
    <source>
        <dbReference type="EMBL" id="ORX55605.1"/>
    </source>
</evidence>
<reference evidence="2 3" key="1">
    <citation type="submission" date="2016-07" db="EMBL/GenBank/DDBJ databases">
        <title>Pervasive Adenine N6-methylation of Active Genes in Fungi.</title>
        <authorList>
            <consortium name="DOE Joint Genome Institute"/>
            <person name="Mondo S.J."/>
            <person name="Dannebaum R.O."/>
            <person name="Kuo R.C."/>
            <person name="Labutti K."/>
            <person name="Haridas S."/>
            <person name="Kuo A."/>
            <person name="Salamov A."/>
            <person name="Ahrendt S.R."/>
            <person name="Lipzen A."/>
            <person name="Sullivan W."/>
            <person name="Andreopoulos W.B."/>
            <person name="Clum A."/>
            <person name="Lindquist E."/>
            <person name="Daum C."/>
            <person name="Ramamoorthy G.K."/>
            <person name="Gryganskyi A."/>
            <person name="Culley D."/>
            <person name="Magnuson J.K."/>
            <person name="James T.Y."/>
            <person name="O'Malley M.A."/>
            <person name="Stajich J.E."/>
            <person name="Spatafora J.W."/>
            <person name="Visel A."/>
            <person name="Grigoriev I.V."/>
        </authorList>
    </citation>
    <scope>NUCLEOTIDE SEQUENCE [LARGE SCALE GENOMIC DNA]</scope>
    <source>
        <strain evidence="2 3">NRRL 3301</strain>
    </source>
</reference>
<gene>
    <name evidence="2" type="ORF">DM01DRAFT_1345108</name>
</gene>
<dbReference type="Proteomes" id="UP000242146">
    <property type="component" value="Unassembled WGS sequence"/>
</dbReference>
<evidence type="ECO:0000256" key="1">
    <source>
        <dbReference type="SAM" id="MobiDB-lite"/>
    </source>
</evidence>
<comment type="caution">
    <text evidence="2">The sequence shown here is derived from an EMBL/GenBank/DDBJ whole genome shotgun (WGS) entry which is preliminary data.</text>
</comment>
<dbReference type="AlphaFoldDB" id="A0A1X2GJU2"/>
<feature type="compositionally biased region" description="Basic and acidic residues" evidence="1">
    <location>
        <begin position="147"/>
        <end position="158"/>
    </location>
</feature>
<evidence type="ECO:0000313" key="3">
    <source>
        <dbReference type="Proteomes" id="UP000242146"/>
    </source>
</evidence>
<name>A0A1X2GJU2_9FUNG</name>
<dbReference type="EMBL" id="MCGT01000011">
    <property type="protein sequence ID" value="ORX55605.1"/>
    <property type="molecule type" value="Genomic_DNA"/>
</dbReference>
<accession>A0A1X2GJU2</accession>
<dbReference type="STRING" id="101127.A0A1X2GJU2"/>